<gene>
    <name evidence="2" type="primary">LOC104702054</name>
</gene>
<dbReference type="Proteomes" id="UP000694864">
    <property type="component" value="Chromosome 1"/>
</dbReference>
<dbReference type="RefSeq" id="XP_010416172.2">
    <property type="nucleotide sequence ID" value="XM_010417870.2"/>
</dbReference>
<accession>A0ABM0SU49</accession>
<evidence type="ECO:0000313" key="2">
    <source>
        <dbReference type="RefSeq" id="XP_010416172.2"/>
    </source>
</evidence>
<reference evidence="2" key="2">
    <citation type="submission" date="2025-08" db="UniProtKB">
        <authorList>
            <consortium name="RefSeq"/>
        </authorList>
    </citation>
    <scope>IDENTIFICATION</scope>
    <source>
        <tissue evidence="2">Leaf</tissue>
    </source>
</reference>
<dbReference type="InterPro" id="IPR006462">
    <property type="entry name" value="MS5"/>
</dbReference>
<dbReference type="NCBIfam" id="TIGR01572">
    <property type="entry name" value="A_thl_para_3677"/>
    <property type="match status" value="1"/>
</dbReference>
<sequence>MALVPVVNPPIGVEFDEEGEDRDEFHIDKLATDFTETEESIHHNVYPESDDESEGNGCGGAARGGTPIVRDDGIMYKGQSFYNGITFKECVTDYALATSCNLKQYMYDIDGIGFRCVGAKGKCQWKVYDASLHNESMWRITKYTNTHVCVPNGDCEMFKGLAPNGYTYSKDGDPSRRVLVSLYARLGIHHYNFLMGKDVQPDSVMKYTISTYSAACAYSIYFKGKDPAAAETTKPPIFEAEVDEIDYGQFILVSYRSGPYPAESKKHLEGLPNTVMGDKLLSYFEPDELLSGENPFQDDTGRFHLLEKSEVLKNEWIRLYLELAVATTNRNHIRHGVGALKIHKVAMEITRDLEPFHKGLGAYDATFYIKYTDDCKDRARAGDDGYRVAIVRRIVDVHTGIFRIIGLTQIFPTIPASNGIAAMEASPQD</sequence>
<name>A0ABM0SU49_CAMSA</name>
<dbReference type="PANTHER" id="PTHR31260">
    <property type="entry name" value="CYSTATIN/MONELLIN SUPERFAMILY PROTEIN"/>
    <property type="match status" value="1"/>
</dbReference>
<reference evidence="1" key="1">
    <citation type="journal article" date="2014" name="Nat. Commun.">
        <title>The emerging biofuel crop Camelina sativa retains a highly undifferentiated hexaploid genome structure.</title>
        <authorList>
            <person name="Kagale S."/>
            <person name="Koh C."/>
            <person name="Nixon J."/>
            <person name="Bollina V."/>
            <person name="Clarke W.E."/>
            <person name="Tuteja R."/>
            <person name="Spillane C."/>
            <person name="Robinson S.J."/>
            <person name="Links M.G."/>
            <person name="Clarke C."/>
            <person name="Higgins E.E."/>
            <person name="Huebert T."/>
            <person name="Sharpe A.G."/>
            <person name="Parkin I.A."/>
        </authorList>
    </citation>
    <scope>NUCLEOTIDE SEQUENCE [LARGE SCALE GENOMIC DNA]</scope>
    <source>
        <strain evidence="1">cv. DH55</strain>
    </source>
</reference>
<dbReference type="PANTHER" id="PTHR31260:SF39">
    <property type="entry name" value="BNAA09G28770D PROTEIN"/>
    <property type="match status" value="1"/>
</dbReference>
<proteinExistence type="predicted"/>
<organism evidence="1 2">
    <name type="scientific">Camelina sativa</name>
    <name type="common">False flax</name>
    <name type="synonym">Myagrum sativum</name>
    <dbReference type="NCBI Taxonomy" id="90675"/>
    <lineage>
        <taxon>Eukaryota</taxon>
        <taxon>Viridiplantae</taxon>
        <taxon>Streptophyta</taxon>
        <taxon>Embryophyta</taxon>
        <taxon>Tracheophyta</taxon>
        <taxon>Spermatophyta</taxon>
        <taxon>Magnoliopsida</taxon>
        <taxon>eudicotyledons</taxon>
        <taxon>Gunneridae</taxon>
        <taxon>Pentapetalae</taxon>
        <taxon>rosids</taxon>
        <taxon>malvids</taxon>
        <taxon>Brassicales</taxon>
        <taxon>Brassicaceae</taxon>
        <taxon>Camelineae</taxon>
        <taxon>Camelina</taxon>
    </lineage>
</organism>
<protein>
    <submittedName>
        <fullName evidence="2">UPF0725 protein EMB2204-like</fullName>
    </submittedName>
</protein>
<dbReference type="Pfam" id="PF04776">
    <property type="entry name" value="protein_MS5"/>
    <property type="match status" value="1"/>
</dbReference>
<dbReference type="GeneID" id="104702054"/>
<keyword evidence="1" id="KW-1185">Reference proteome</keyword>
<evidence type="ECO:0000313" key="1">
    <source>
        <dbReference type="Proteomes" id="UP000694864"/>
    </source>
</evidence>